<gene>
    <name evidence="1" type="ORF">ACED57_17025</name>
</gene>
<accession>A0ABV4KQX9</accession>
<evidence type="ECO:0008006" key="3">
    <source>
        <dbReference type="Google" id="ProtNLM"/>
    </source>
</evidence>
<comment type="caution">
    <text evidence="1">The sequence shown here is derived from an EMBL/GenBank/DDBJ whole genome shotgun (WGS) entry which is preliminary data.</text>
</comment>
<dbReference type="EMBL" id="JBGOOL010000053">
    <property type="protein sequence ID" value="MEZ8054841.1"/>
    <property type="molecule type" value="Genomic_DNA"/>
</dbReference>
<protein>
    <recommendedName>
        <fullName evidence="3">DUF4062 domain-containing protein</fullName>
    </recommendedName>
</protein>
<keyword evidence="2" id="KW-1185">Reference proteome</keyword>
<reference evidence="1 2" key="1">
    <citation type="submission" date="2024-06" db="EMBL/GenBank/DDBJ databases">
        <authorList>
            <person name="Steensen K."/>
            <person name="Seneca J."/>
            <person name="Bartlau N."/>
            <person name="Yu A.X."/>
            <person name="Polz M.F."/>
        </authorList>
    </citation>
    <scope>NUCLEOTIDE SEQUENCE [LARGE SCALE GENOMIC DNA]</scope>
    <source>
        <strain evidence="1 2">1F9</strain>
    </source>
</reference>
<sequence length="317" mass="35534">MAKSIIQFKCLLMSPGDVSNEREAATEVIQRWNAQIGDALGATVDLVKWETHSQPEMGMHPQKILNQQMVEDADFGIGIFWSKLGTPTDTHASGTVEEIEGLRNKGAKVSLYLSQQPIPQNMQEEYRRLSDYIESLKHSGLLQYYPSVHEFRELFLLHLTKTVVDLIFKEKGVESIEGKTSSEQLKINTLEKPNIQIKTTGALVPDAHGSTKWFLAVSVQNHSTNTVFLGSTLVQLTNGQRIFYQRDAITSQPNSRQELKSGQSFSFHIDPNQLAEDIEELELLDQIVVTDDIDRVYSSADKSLPDTVASLISTNKD</sequence>
<name>A0ABV4KQX9_9VIBR</name>
<evidence type="ECO:0000313" key="1">
    <source>
        <dbReference type="EMBL" id="MEZ8054841.1"/>
    </source>
</evidence>
<dbReference type="RefSeq" id="WP_102249364.1">
    <property type="nucleotide sequence ID" value="NZ_JBFRME010000032.1"/>
</dbReference>
<dbReference type="Proteomes" id="UP001569175">
    <property type="component" value="Unassembled WGS sequence"/>
</dbReference>
<proteinExistence type="predicted"/>
<organism evidence="1 2">
    <name type="scientific">Vibrio atlanticus</name>
    <dbReference type="NCBI Taxonomy" id="693153"/>
    <lineage>
        <taxon>Bacteria</taxon>
        <taxon>Pseudomonadati</taxon>
        <taxon>Pseudomonadota</taxon>
        <taxon>Gammaproteobacteria</taxon>
        <taxon>Vibrionales</taxon>
        <taxon>Vibrionaceae</taxon>
        <taxon>Vibrio</taxon>
    </lineage>
</organism>
<evidence type="ECO:0000313" key="2">
    <source>
        <dbReference type="Proteomes" id="UP001569175"/>
    </source>
</evidence>